<dbReference type="GO" id="GO:0015562">
    <property type="term" value="F:efflux transmembrane transporter activity"/>
    <property type="evidence" value="ECO:0007669"/>
    <property type="project" value="InterPro"/>
</dbReference>
<keyword evidence="2" id="KW-0449">Lipoprotein</keyword>
<dbReference type="NCBIfam" id="TIGR01845">
    <property type="entry name" value="outer_NodT"/>
    <property type="match status" value="1"/>
</dbReference>
<dbReference type="InterPro" id="IPR010131">
    <property type="entry name" value="MdtP/NodT-like"/>
</dbReference>
<keyword evidence="4" id="KW-1185">Reference proteome</keyword>
<dbReference type="EMBL" id="CP023004">
    <property type="protein sequence ID" value="AWI09997.1"/>
    <property type="molecule type" value="Genomic_DNA"/>
</dbReference>
<dbReference type="Gene3D" id="2.20.200.10">
    <property type="entry name" value="Outer membrane efflux proteins (OEP)"/>
    <property type="match status" value="1"/>
</dbReference>
<keyword evidence="2" id="KW-0812">Transmembrane</keyword>
<comment type="similarity">
    <text evidence="1 2">Belongs to the outer membrane factor (OMF) (TC 1.B.17) family.</text>
</comment>
<dbReference type="OrthoDB" id="9770517at2"/>
<dbReference type="InterPro" id="IPR003423">
    <property type="entry name" value="OMP_efflux"/>
</dbReference>
<dbReference type="AlphaFoldDB" id="A0A2U8E563"/>
<dbReference type="SUPFAM" id="SSF56954">
    <property type="entry name" value="Outer membrane efflux proteins (OEP)"/>
    <property type="match status" value="1"/>
</dbReference>
<feature type="chain" id="PRO_5015798377" evidence="2">
    <location>
        <begin position="23"/>
        <end position="468"/>
    </location>
</feature>
<evidence type="ECO:0000256" key="2">
    <source>
        <dbReference type="RuleBase" id="RU362097"/>
    </source>
</evidence>
<gene>
    <name evidence="3" type="ORF">CKA38_12710</name>
</gene>
<organism evidence="3 4">
    <name type="scientific">Ereboglobus luteus</name>
    <dbReference type="NCBI Taxonomy" id="1796921"/>
    <lineage>
        <taxon>Bacteria</taxon>
        <taxon>Pseudomonadati</taxon>
        <taxon>Verrucomicrobiota</taxon>
        <taxon>Opitutia</taxon>
        <taxon>Opitutales</taxon>
        <taxon>Opitutaceae</taxon>
        <taxon>Ereboglobus</taxon>
    </lineage>
</organism>
<keyword evidence="2" id="KW-1134">Transmembrane beta strand</keyword>
<sequence length="468" mass="50888">MKTKTLTLGAIALVLLAGCTMAPKYEQPSLPVETAYAGATDEPAAVKDIAWQDFFGDPRLQSIIKLTLENNRDLRVAALRVEQAAAQYRIERAALLPTVAGSGGYTRSRTPAEFSMSRQPSTGNQFTVGVGIASYELDFFGRVRSLKDAALETYLATEEARRSSEITLIAGVASQYLAERALDEQLVIAEDTLKTVEDSYDLIKKMYDGEVVSELDLKTAETQVHSTRASVADIKRQLAQARNALVLLVGAPLPADLPAPLPLGRQGIIAELPAGVPSDLLTRRPDILQAEHTLRSANASIGAARAAFFPSISLTGNGGFGSVELDNLFKSDSFMWSFAPSINVPIFTGGRLKANLAVTEANQKIMLAQYEKTIQTAFKEVSDALVARTTYVDQIKAQELRVASEQRRYDLSDTRYKQGVDSYLTVLTAQQGLFSAQQGLVQARLAQLANYVTLYKSLGGGWVQQQQQ</sequence>
<dbReference type="GO" id="GO:0005886">
    <property type="term" value="C:plasma membrane"/>
    <property type="evidence" value="ECO:0007669"/>
    <property type="project" value="UniProtKB-SubCell"/>
</dbReference>
<dbReference type="PANTHER" id="PTHR30203:SF32">
    <property type="entry name" value="CATION EFFLUX SYSTEM PROTEIN CUSC"/>
    <property type="match status" value="1"/>
</dbReference>
<dbReference type="RefSeq" id="WP_108825812.1">
    <property type="nucleotide sequence ID" value="NZ_CP023004.1"/>
</dbReference>
<accession>A0A2U8E563</accession>
<evidence type="ECO:0000256" key="1">
    <source>
        <dbReference type="ARBA" id="ARBA00007613"/>
    </source>
</evidence>
<evidence type="ECO:0000313" key="4">
    <source>
        <dbReference type="Proteomes" id="UP000244896"/>
    </source>
</evidence>
<protein>
    <submittedName>
        <fullName evidence="3">Multidrug transporter</fullName>
    </submittedName>
</protein>
<dbReference type="PROSITE" id="PS51257">
    <property type="entry name" value="PROKAR_LIPOPROTEIN"/>
    <property type="match status" value="1"/>
</dbReference>
<reference evidence="3 4" key="1">
    <citation type="journal article" date="2018" name="Syst. Appl. Microbiol.">
        <title>Ereboglobus luteus gen. nov. sp. nov. from cockroach guts, and new insights into the oxygen relationship of the genera Opitutus and Didymococcus (Verrucomicrobia: Opitutaceae).</title>
        <authorList>
            <person name="Tegtmeier D."/>
            <person name="Belitz A."/>
            <person name="Radek R."/>
            <person name="Heimerl T."/>
            <person name="Brune A."/>
        </authorList>
    </citation>
    <scope>NUCLEOTIDE SEQUENCE [LARGE SCALE GENOMIC DNA]</scope>
    <source>
        <strain evidence="3 4">Ho45</strain>
    </source>
</reference>
<dbReference type="Pfam" id="PF02321">
    <property type="entry name" value="OEP"/>
    <property type="match status" value="2"/>
</dbReference>
<keyword evidence="2" id="KW-0564">Palmitate</keyword>
<dbReference type="PANTHER" id="PTHR30203">
    <property type="entry name" value="OUTER MEMBRANE CATION EFFLUX PROTEIN"/>
    <property type="match status" value="1"/>
</dbReference>
<feature type="signal peptide" evidence="2">
    <location>
        <begin position="1"/>
        <end position="22"/>
    </location>
</feature>
<comment type="subcellular location">
    <subcellularLocation>
        <location evidence="2">Cell membrane</location>
        <topology evidence="2">Lipid-anchor</topology>
    </subcellularLocation>
</comment>
<proteinExistence type="inferred from homology"/>
<keyword evidence="2" id="KW-0732">Signal</keyword>
<dbReference type="Gene3D" id="1.20.1600.10">
    <property type="entry name" value="Outer membrane efflux proteins (OEP)"/>
    <property type="match status" value="1"/>
</dbReference>
<dbReference type="KEGG" id="elut:CKA38_12710"/>
<dbReference type="Proteomes" id="UP000244896">
    <property type="component" value="Chromosome"/>
</dbReference>
<name>A0A2U8E563_9BACT</name>
<evidence type="ECO:0000313" key="3">
    <source>
        <dbReference type="EMBL" id="AWI09997.1"/>
    </source>
</evidence>
<keyword evidence="2" id="KW-0472">Membrane</keyword>